<dbReference type="InterPro" id="IPR025898">
    <property type="entry name" value="Tc3_transposase_DNA-bd_dom"/>
</dbReference>
<dbReference type="Proteomes" id="UP000469452">
    <property type="component" value="Unassembled WGS sequence"/>
</dbReference>
<accession>A0A6A5AD44</accession>
<organism evidence="2 3">
    <name type="scientific">Aphanomyces astaci</name>
    <name type="common">Crayfish plague agent</name>
    <dbReference type="NCBI Taxonomy" id="112090"/>
    <lineage>
        <taxon>Eukaryota</taxon>
        <taxon>Sar</taxon>
        <taxon>Stramenopiles</taxon>
        <taxon>Oomycota</taxon>
        <taxon>Saprolegniomycetes</taxon>
        <taxon>Saprolegniales</taxon>
        <taxon>Verrucalvaceae</taxon>
        <taxon>Aphanomyces</taxon>
    </lineage>
</organism>
<dbReference type="InterPro" id="IPR009057">
    <property type="entry name" value="Homeodomain-like_sf"/>
</dbReference>
<comment type="caution">
    <text evidence="2">The sequence shown here is derived from an EMBL/GenBank/DDBJ whole genome shotgun (WGS) entry which is preliminary data.</text>
</comment>
<evidence type="ECO:0000259" key="1">
    <source>
        <dbReference type="Pfam" id="PF11427"/>
    </source>
</evidence>
<evidence type="ECO:0000313" key="2">
    <source>
        <dbReference type="EMBL" id="KAF0775118.1"/>
    </source>
</evidence>
<dbReference type="Pfam" id="PF11427">
    <property type="entry name" value="HTH_Tnp_Tc3_1"/>
    <property type="match status" value="1"/>
</dbReference>
<reference evidence="2 3" key="1">
    <citation type="submission" date="2019-06" db="EMBL/GenBank/DDBJ databases">
        <title>Genomics analysis of Aphanomyces spp. identifies a new class of oomycete effector associated with host adaptation.</title>
        <authorList>
            <person name="Gaulin E."/>
        </authorList>
    </citation>
    <scope>NUCLEOTIDE SEQUENCE [LARGE SCALE GENOMIC DNA]</scope>
    <source>
        <strain evidence="2 3">E</strain>
    </source>
</reference>
<gene>
    <name evidence="2" type="ORF">AaE_001182</name>
</gene>
<feature type="domain" description="Tc3 transposase DNA binding" evidence="1">
    <location>
        <begin position="4"/>
        <end position="51"/>
    </location>
</feature>
<dbReference type="VEuPathDB" id="FungiDB:H257_05469"/>
<dbReference type="EMBL" id="VJMI01002209">
    <property type="protein sequence ID" value="KAF0775118.1"/>
    <property type="molecule type" value="Genomic_DNA"/>
</dbReference>
<proteinExistence type="predicted"/>
<dbReference type="SUPFAM" id="SSF46689">
    <property type="entry name" value="Homeodomain-like"/>
    <property type="match status" value="1"/>
</dbReference>
<dbReference type="Gene3D" id="1.10.10.60">
    <property type="entry name" value="Homeodomain-like"/>
    <property type="match status" value="1"/>
</dbReference>
<evidence type="ECO:0000313" key="3">
    <source>
        <dbReference type="Proteomes" id="UP000469452"/>
    </source>
</evidence>
<protein>
    <recommendedName>
        <fullName evidence="1">Tc3 transposase DNA binding domain-containing protein</fullName>
    </recommendedName>
</protein>
<sequence length="193" mass="22199">MGLGSLLSAMEQGMVLALRRHGLSIRAIAVEISRSTKAVRTFLKDPEQYGTRFKGRKAGLIIGREYRLLVREASKTGMSARSLKTSLNLDASLRICQRRLLQAPNLSYVKRKPIPALTKRHKKARVEHAKKHLAAPPDWGRIIWSDEKRFNLDGPDGLQHYWHDLRIARHVFHSSEWWGWGHGLGCFFFCWFV</sequence>
<dbReference type="GO" id="GO:0003677">
    <property type="term" value="F:DNA binding"/>
    <property type="evidence" value="ECO:0007669"/>
    <property type="project" value="InterPro"/>
</dbReference>
<name>A0A6A5AD44_APHAT</name>
<dbReference type="Gene3D" id="3.30.420.10">
    <property type="entry name" value="Ribonuclease H-like superfamily/Ribonuclease H"/>
    <property type="match status" value="1"/>
</dbReference>
<dbReference type="InterPro" id="IPR036397">
    <property type="entry name" value="RNaseH_sf"/>
</dbReference>
<dbReference type="AlphaFoldDB" id="A0A6A5AD44"/>